<keyword evidence="1" id="KW-0472">Membrane</keyword>
<accession>A0AA43XJF0</accession>
<dbReference type="Pfam" id="PF03956">
    <property type="entry name" value="Lys_export"/>
    <property type="match status" value="1"/>
</dbReference>
<keyword evidence="1" id="KW-0812">Transmembrane</keyword>
<dbReference type="Proteomes" id="UP000449710">
    <property type="component" value="Unassembled WGS sequence"/>
</dbReference>
<evidence type="ECO:0000313" key="2">
    <source>
        <dbReference type="EMBL" id="NBG87637.1"/>
    </source>
</evidence>
<evidence type="ECO:0000313" key="3">
    <source>
        <dbReference type="Proteomes" id="UP000449710"/>
    </source>
</evidence>
<keyword evidence="1" id="KW-1133">Transmembrane helix</keyword>
<protein>
    <submittedName>
        <fullName evidence="2">DUF340 domain-containing protein</fullName>
    </submittedName>
</protein>
<organism evidence="2 3">
    <name type="scientific">Isachenkonia alkalipeptolytica</name>
    <dbReference type="NCBI Taxonomy" id="2565777"/>
    <lineage>
        <taxon>Bacteria</taxon>
        <taxon>Bacillati</taxon>
        <taxon>Bacillota</taxon>
        <taxon>Clostridia</taxon>
        <taxon>Eubacteriales</taxon>
        <taxon>Clostridiaceae</taxon>
        <taxon>Isachenkonia</taxon>
    </lineage>
</organism>
<dbReference type="AlphaFoldDB" id="A0AA43XJF0"/>
<dbReference type="EMBL" id="SUMG01000003">
    <property type="protein sequence ID" value="NBG87637.1"/>
    <property type="molecule type" value="Genomic_DNA"/>
</dbReference>
<sequence>MNILLYIAIMIFGAFLGNRKLIPKPLMKKIDTIQFLCLLLLLFIMGVSIGLDEEVIQSFGTIGVQGIIFAVASILFSILGVRLIASKVLVKGGEDQ</sequence>
<comment type="caution">
    <text evidence="2">The sequence shown here is derived from an EMBL/GenBank/DDBJ whole genome shotgun (WGS) entry which is preliminary data.</text>
</comment>
<gene>
    <name evidence="2" type="ORF">ISALK_03900</name>
</gene>
<feature type="transmembrane region" description="Helical" evidence="1">
    <location>
        <begin position="6"/>
        <end position="22"/>
    </location>
</feature>
<feature type="transmembrane region" description="Helical" evidence="1">
    <location>
        <begin position="34"/>
        <end position="51"/>
    </location>
</feature>
<keyword evidence="3" id="KW-1185">Reference proteome</keyword>
<proteinExistence type="predicted"/>
<dbReference type="RefSeq" id="WP_160719246.1">
    <property type="nucleotide sequence ID" value="NZ_SUMG01000003.1"/>
</dbReference>
<dbReference type="GO" id="GO:0015661">
    <property type="term" value="F:L-lysine efflux transmembrane transporter activity"/>
    <property type="evidence" value="ECO:0007669"/>
    <property type="project" value="InterPro"/>
</dbReference>
<feature type="transmembrane region" description="Helical" evidence="1">
    <location>
        <begin position="63"/>
        <end position="85"/>
    </location>
</feature>
<reference evidence="2 3" key="1">
    <citation type="submission" date="2019-04" db="EMBL/GenBank/DDBJ databases">
        <title>Isachenkonia alkalipeptolytica gen. nov. sp. nov. a new anaerobic, alkiliphilic organothrophic bacterium capable to reduce synthesized ferrihydrite isolated from a soda lake.</title>
        <authorList>
            <person name="Toshchakov S.V."/>
            <person name="Zavarzina D.G."/>
            <person name="Zhilina T.N."/>
            <person name="Kostrikina N.A."/>
            <person name="Kublanov I.V."/>
        </authorList>
    </citation>
    <scope>NUCLEOTIDE SEQUENCE [LARGE SCALE GENOMIC DNA]</scope>
    <source>
        <strain evidence="2 3">Z-1701</strain>
    </source>
</reference>
<evidence type="ECO:0000256" key="1">
    <source>
        <dbReference type="SAM" id="Phobius"/>
    </source>
</evidence>
<dbReference type="InterPro" id="IPR005642">
    <property type="entry name" value="LysO"/>
</dbReference>
<name>A0AA43XJF0_9CLOT</name>